<evidence type="ECO:0000256" key="2">
    <source>
        <dbReference type="ARBA" id="ARBA00009853"/>
    </source>
</evidence>
<evidence type="ECO:0000256" key="6">
    <source>
        <dbReference type="SAM" id="Phobius"/>
    </source>
</evidence>
<dbReference type="PANTHER" id="PTHR22911">
    <property type="entry name" value="ACYL-MALONYL CONDENSING ENZYME-RELATED"/>
    <property type="match status" value="1"/>
</dbReference>
<dbReference type="InterPro" id="IPR037185">
    <property type="entry name" value="EmrE-like"/>
</dbReference>
<organism evidence="8 9">
    <name type="scientific">Pseudooceanicola albus</name>
    <dbReference type="NCBI Taxonomy" id="2692189"/>
    <lineage>
        <taxon>Bacteria</taxon>
        <taxon>Pseudomonadati</taxon>
        <taxon>Pseudomonadota</taxon>
        <taxon>Alphaproteobacteria</taxon>
        <taxon>Rhodobacterales</taxon>
        <taxon>Paracoccaceae</taxon>
        <taxon>Pseudooceanicola</taxon>
    </lineage>
</organism>
<sequence>MTDNLRAAGMMTVALLLLTISDAIIKLISVSLPLSQIIVLRNGLIVLALLAVLARRRAAWQMSRRDWSLVLLRAVGEIGAAWFYLYALVRMPFANVVAVLQSTPLVVTLGAALFLGEAVGWRRLLAILAGFLGVLMIVRPGTDAFDVSAIYVLISVLFVALRDLCTRRLSAGVSSLTVTTISAAAVMAVFAVTSGADPWQPASPGLLTLVALTAGLVLLSYLAIIEAMRRGEISFVSPFRYTSLIWALIAGLMLFGEWPRLMTLAGAAVIVASGLFTLYREARAGRRRPVAAAVGPEMRP</sequence>
<feature type="transmembrane region" description="Helical" evidence="6">
    <location>
        <begin position="261"/>
        <end position="279"/>
    </location>
</feature>
<dbReference type="InterPro" id="IPR000620">
    <property type="entry name" value="EamA_dom"/>
</dbReference>
<feature type="transmembrane region" description="Helical" evidence="6">
    <location>
        <begin position="121"/>
        <end position="138"/>
    </location>
</feature>
<comment type="subcellular location">
    <subcellularLocation>
        <location evidence="1">Membrane</location>
        <topology evidence="1">Multi-pass membrane protein</topology>
    </subcellularLocation>
</comment>
<feature type="transmembrane region" description="Helical" evidence="6">
    <location>
        <begin position="237"/>
        <end position="255"/>
    </location>
</feature>
<feature type="domain" description="EamA" evidence="7">
    <location>
        <begin position="149"/>
        <end position="277"/>
    </location>
</feature>
<evidence type="ECO:0000256" key="3">
    <source>
        <dbReference type="ARBA" id="ARBA00022692"/>
    </source>
</evidence>
<evidence type="ECO:0000313" key="9">
    <source>
        <dbReference type="Proteomes" id="UP000477911"/>
    </source>
</evidence>
<reference evidence="8 9" key="1">
    <citation type="submission" date="2019-12" db="EMBL/GenBank/DDBJ databases">
        <authorList>
            <person name="Li M."/>
        </authorList>
    </citation>
    <scope>NUCLEOTIDE SEQUENCE [LARGE SCALE GENOMIC DNA]</scope>
    <source>
        <strain evidence="8 9">GBMRC 2024</strain>
    </source>
</reference>
<gene>
    <name evidence="8" type="ORF">GR170_24995</name>
</gene>
<evidence type="ECO:0000313" key="8">
    <source>
        <dbReference type="EMBL" id="MXN21088.1"/>
    </source>
</evidence>
<keyword evidence="3 6" id="KW-0812">Transmembrane</keyword>
<evidence type="ECO:0000259" key="7">
    <source>
        <dbReference type="Pfam" id="PF00892"/>
    </source>
</evidence>
<feature type="transmembrane region" description="Helical" evidence="6">
    <location>
        <begin position="66"/>
        <end position="87"/>
    </location>
</feature>
<comment type="similarity">
    <text evidence="2">Belongs to the drug/metabolite transporter (DMT) superfamily. 10 TMS drug/metabolite exporter (DME) (TC 2.A.7.3) family.</text>
</comment>
<name>A0A6L7GC14_9RHOB</name>
<comment type="caution">
    <text evidence="8">The sequence shown here is derived from an EMBL/GenBank/DDBJ whole genome shotgun (WGS) entry which is preliminary data.</text>
</comment>
<evidence type="ECO:0000256" key="4">
    <source>
        <dbReference type="ARBA" id="ARBA00022989"/>
    </source>
</evidence>
<feature type="transmembrane region" description="Helical" evidence="6">
    <location>
        <begin position="33"/>
        <end position="54"/>
    </location>
</feature>
<dbReference type="RefSeq" id="WP_160897201.1">
    <property type="nucleotide sequence ID" value="NZ_WUMU01000045.1"/>
</dbReference>
<feature type="domain" description="EamA" evidence="7">
    <location>
        <begin position="10"/>
        <end position="138"/>
    </location>
</feature>
<dbReference type="AlphaFoldDB" id="A0A6L7GC14"/>
<dbReference type="Gene3D" id="1.10.3730.20">
    <property type="match status" value="1"/>
</dbReference>
<dbReference type="Pfam" id="PF00892">
    <property type="entry name" value="EamA"/>
    <property type="match status" value="2"/>
</dbReference>
<dbReference type="Proteomes" id="UP000477911">
    <property type="component" value="Unassembled WGS sequence"/>
</dbReference>
<protein>
    <submittedName>
        <fullName evidence="8">EamA family transporter</fullName>
    </submittedName>
</protein>
<dbReference type="PANTHER" id="PTHR22911:SF6">
    <property type="entry name" value="SOLUTE CARRIER FAMILY 35 MEMBER G1"/>
    <property type="match status" value="1"/>
</dbReference>
<keyword evidence="9" id="KW-1185">Reference proteome</keyword>
<feature type="transmembrane region" description="Helical" evidence="6">
    <location>
        <begin position="173"/>
        <end position="193"/>
    </location>
</feature>
<accession>A0A6L7GC14</accession>
<dbReference type="GO" id="GO:0016020">
    <property type="term" value="C:membrane"/>
    <property type="evidence" value="ECO:0007669"/>
    <property type="project" value="UniProtKB-SubCell"/>
</dbReference>
<keyword evidence="5 6" id="KW-0472">Membrane</keyword>
<proteinExistence type="inferred from homology"/>
<dbReference type="EMBL" id="WUMU01000045">
    <property type="protein sequence ID" value="MXN21088.1"/>
    <property type="molecule type" value="Genomic_DNA"/>
</dbReference>
<evidence type="ECO:0000256" key="1">
    <source>
        <dbReference type="ARBA" id="ARBA00004141"/>
    </source>
</evidence>
<feature type="transmembrane region" description="Helical" evidence="6">
    <location>
        <begin position="93"/>
        <end position="114"/>
    </location>
</feature>
<feature type="transmembrane region" description="Helical" evidence="6">
    <location>
        <begin position="205"/>
        <end position="225"/>
    </location>
</feature>
<feature type="transmembrane region" description="Helical" evidence="6">
    <location>
        <begin position="144"/>
        <end position="161"/>
    </location>
</feature>
<dbReference type="SUPFAM" id="SSF103481">
    <property type="entry name" value="Multidrug resistance efflux transporter EmrE"/>
    <property type="match status" value="2"/>
</dbReference>
<evidence type="ECO:0000256" key="5">
    <source>
        <dbReference type="ARBA" id="ARBA00023136"/>
    </source>
</evidence>
<keyword evidence="4 6" id="KW-1133">Transmembrane helix</keyword>